<gene>
    <name evidence="2" type="ORF">STAS_23567</name>
</gene>
<feature type="transmembrane region" description="Helical" evidence="1">
    <location>
        <begin position="358"/>
        <end position="378"/>
    </location>
</feature>
<keyword evidence="1" id="KW-1133">Transmembrane helix</keyword>
<keyword evidence="3" id="KW-1185">Reference proteome</keyword>
<protein>
    <submittedName>
        <fullName evidence="2">DNA-binding storekeeper protein-relatedtranscriptional regulator</fullName>
    </submittedName>
</protein>
<evidence type="ECO:0000313" key="3">
    <source>
        <dbReference type="Proteomes" id="UP000325081"/>
    </source>
</evidence>
<dbReference type="GO" id="GO:0003677">
    <property type="term" value="F:DNA binding"/>
    <property type="evidence" value="ECO:0007669"/>
    <property type="project" value="UniProtKB-KW"/>
</dbReference>
<reference evidence="3" key="1">
    <citation type="journal article" date="2019" name="Curr. Biol.">
        <title>Genome Sequence of Striga asiatica Provides Insight into the Evolution of Plant Parasitism.</title>
        <authorList>
            <person name="Yoshida S."/>
            <person name="Kim S."/>
            <person name="Wafula E.K."/>
            <person name="Tanskanen J."/>
            <person name="Kim Y.M."/>
            <person name="Honaas L."/>
            <person name="Yang Z."/>
            <person name="Spallek T."/>
            <person name="Conn C.E."/>
            <person name="Ichihashi Y."/>
            <person name="Cheong K."/>
            <person name="Cui S."/>
            <person name="Der J.P."/>
            <person name="Gundlach H."/>
            <person name="Jiao Y."/>
            <person name="Hori C."/>
            <person name="Ishida J.K."/>
            <person name="Kasahara H."/>
            <person name="Kiba T."/>
            <person name="Kim M.S."/>
            <person name="Koo N."/>
            <person name="Laohavisit A."/>
            <person name="Lee Y.H."/>
            <person name="Lumba S."/>
            <person name="McCourt P."/>
            <person name="Mortimer J.C."/>
            <person name="Mutuku J.M."/>
            <person name="Nomura T."/>
            <person name="Sasaki-Sekimoto Y."/>
            <person name="Seto Y."/>
            <person name="Wang Y."/>
            <person name="Wakatake T."/>
            <person name="Sakakibara H."/>
            <person name="Demura T."/>
            <person name="Yamaguchi S."/>
            <person name="Yoneyama K."/>
            <person name="Manabe R.I."/>
            <person name="Nelson D.C."/>
            <person name="Schulman A.H."/>
            <person name="Timko M.P."/>
            <person name="dePamphilis C.W."/>
            <person name="Choi D."/>
            <person name="Shirasu K."/>
        </authorList>
    </citation>
    <scope>NUCLEOTIDE SEQUENCE [LARGE SCALE GENOMIC DNA]</scope>
    <source>
        <strain evidence="3">cv. UVA1</strain>
    </source>
</reference>
<evidence type="ECO:0000313" key="2">
    <source>
        <dbReference type="EMBL" id="GER46521.1"/>
    </source>
</evidence>
<accession>A0A5A7QRH8</accession>
<proteinExistence type="predicted"/>
<sequence length="516" mass="59154">MDGLISPLKLLDCKIRNLKLENLVSIHFGMSPPRLLSPKSIIISFVQFCNEEVMWPEKLLPWRFKDSKLVRNPMEFGILPDNLLLRKSNTFNDCHLQKQSGNSPERWFPSKFINTTLDVLIQRKSDNPPENELLEKWSSKDELVIIGGSGPLNLLALKSKTCKGPLYSSVPRSLIMDKIFPSKSSNSITSWEHFHRFQYTINPDWRYSLSDSQAITEMEIRSSKTLDGEFQERSRVAKLERLILLPSFRGAIKLRLHPLECSSTKEGIKLLQTTPFHVQQSNLASQEDNKFEEPFRDFLKLKRQLIHLLSFKDMKRRTQNKAARIEAWEDYIYINNNTVNLLALCTSQVTFEKCNKTFAVFLVFFFLYFLVFTAQTFINYTLKKGIKFAPYLVTEIPLELRKSTGLPTRAMNTPRSPTSSSWSESAAGALKRRKLAVVSHIAIAAAGQTPVEASTAIFPADKSDSISPDIDSLKFFCGIAHNWNWAFQCVETHIKIDKVSELKNPRRDDAVRLDIQ</sequence>
<comment type="caution">
    <text evidence="2">The sequence shown here is derived from an EMBL/GenBank/DDBJ whole genome shotgun (WGS) entry which is preliminary data.</text>
</comment>
<keyword evidence="1" id="KW-0472">Membrane</keyword>
<evidence type="ECO:0000256" key="1">
    <source>
        <dbReference type="SAM" id="Phobius"/>
    </source>
</evidence>
<dbReference type="AlphaFoldDB" id="A0A5A7QRH8"/>
<dbReference type="EMBL" id="BKCP01007615">
    <property type="protein sequence ID" value="GER46521.1"/>
    <property type="molecule type" value="Genomic_DNA"/>
</dbReference>
<name>A0A5A7QRH8_STRAF</name>
<keyword evidence="1" id="KW-0812">Transmembrane</keyword>
<feature type="non-terminal residue" evidence="2">
    <location>
        <position position="516"/>
    </location>
</feature>
<organism evidence="2 3">
    <name type="scientific">Striga asiatica</name>
    <name type="common">Asiatic witchweed</name>
    <name type="synonym">Buchnera asiatica</name>
    <dbReference type="NCBI Taxonomy" id="4170"/>
    <lineage>
        <taxon>Eukaryota</taxon>
        <taxon>Viridiplantae</taxon>
        <taxon>Streptophyta</taxon>
        <taxon>Embryophyta</taxon>
        <taxon>Tracheophyta</taxon>
        <taxon>Spermatophyta</taxon>
        <taxon>Magnoliopsida</taxon>
        <taxon>eudicotyledons</taxon>
        <taxon>Gunneridae</taxon>
        <taxon>Pentapetalae</taxon>
        <taxon>asterids</taxon>
        <taxon>lamiids</taxon>
        <taxon>Lamiales</taxon>
        <taxon>Orobanchaceae</taxon>
        <taxon>Buchnereae</taxon>
        <taxon>Striga</taxon>
    </lineage>
</organism>
<dbReference type="Proteomes" id="UP000325081">
    <property type="component" value="Unassembled WGS sequence"/>
</dbReference>
<keyword evidence="2" id="KW-0238">DNA-binding</keyword>